<dbReference type="OMA" id="GFNPAMH"/>
<dbReference type="InParanoid" id="D3B4W7"/>
<dbReference type="Proteomes" id="UP000001396">
    <property type="component" value="Unassembled WGS sequence"/>
</dbReference>
<dbReference type="PANTHER" id="PTHR43619:SF2">
    <property type="entry name" value="S-ADENOSYL-L-METHIONINE-DEPENDENT METHYLTRANSFERASES SUPERFAMILY PROTEIN"/>
    <property type="match status" value="1"/>
</dbReference>
<dbReference type="GeneID" id="31358964"/>
<accession>D3B4W7</accession>
<evidence type="ECO:0000256" key="3">
    <source>
        <dbReference type="ARBA" id="ARBA00022679"/>
    </source>
</evidence>
<dbReference type="InterPro" id="IPR029063">
    <property type="entry name" value="SAM-dependent_MTases_sf"/>
</dbReference>
<dbReference type="Gene3D" id="3.40.50.150">
    <property type="entry name" value="Vaccinia Virus protein VP39"/>
    <property type="match status" value="1"/>
</dbReference>
<dbReference type="InterPro" id="IPR007213">
    <property type="entry name" value="Ppm1/Ppm2/Tcmp"/>
</dbReference>
<dbReference type="SUPFAM" id="SSF53335">
    <property type="entry name" value="S-adenosyl-L-methionine-dependent methyltransferases"/>
    <property type="match status" value="1"/>
</dbReference>
<dbReference type="InterPro" id="IPR011610">
    <property type="entry name" value="SAM_mthyl_Trfase_ML2640-like"/>
</dbReference>
<evidence type="ECO:0000256" key="1">
    <source>
        <dbReference type="ARBA" id="ARBA00008138"/>
    </source>
</evidence>
<dbReference type="EMBL" id="ADBJ01000010">
    <property type="protein sequence ID" value="EFA84365.1"/>
    <property type="molecule type" value="Genomic_DNA"/>
</dbReference>
<name>D3B4W7_HETP5</name>
<sequence>MEEITSGIPSTSVMMAAAKTMMSNEYIRFELHLKNGRLDHSLIPYYENVYKKESSMSKAINFKICCFDPYAYYFLITKESIAIIGDAININIKQCSDFAQSQSFKNHLVKKGLSPEINAEELENYLLKECSPVKAWSYLIFDSLNIRVAVRTNIAGGQCRQFVNLGAGLDTRALRLPFGSDSTVWEVDFAPVLNFKKKVLEQAKEVIPPLSKARNVYIRSDVLKVDYWIDKLIASGFQQDKPTFWLMEGLIMYFTEQEIEYLLSRISAISASGSSLFIQTLCPKVDKDQTNVYAFPLRDEFKSYTNTPATYFTNSGFTNELITKSEEELKDLFQYVNQIDIAETNTLYTIGYKP</sequence>
<dbReference type="STRING" id="670386.D3B4W7"/>
<dbReference type="GO" id="GO:0032259">
    <property type="term" value="P:methylation"/>
    <property type="evidence" value="ECO:0007669"/>
    <property type="project" value="UniProtKB-KW"/>
</dbReference>
<dbReference type="AlphaFoldDB" id="D3B4W7"/>
<dbReference type="GO" id="GO:0008168">
    <property type="term" value="F:methyltransferase activity"/>
    <property type="evidence" value="ECO:0007669"/>
    <property type="project" value="UniProtKB-KW"/>
</dbReference>
<gene>
    <name evidence="4" type="ORF">PPL_03443</name>
</gene>
<protein>
    <recommendedName>
        <fullName evidence="6">S-adenosyl-L-methionine-dependent methyltransferase</fullName>
    </recommendedName>
</protein>
<reference evidence="4 5" key="1">
    <citation type="journal article" date="2011" name="Genome Res.">
        <title>Phylogeny-wide analysis of social amoeba genomes highlights ancient origins for complex intercellular communication.</title>
        <authorList>
            <person name="Heidel A.J."/>
            <person name="Lawal H.M."/>
            <person name="Felder M."/>
            <person name="Schilde C."/>
            <person name="Helps N.R."/>
            <person name="Tunggal B."/>
            <person name="Rivero F."/>
            <person name="John U."/>
            <person name="Schleicher M."/>
            <person name="Eichinger L."/>
            <person name="Platzer M."/>
            <person name="Noegel A.A."/>
            <person name="Schaap P."/>
            <person name="Gloeckner G."/>
        </authorList>
    </citation>
    <scope>NUCLEOTIDE SEQUENCE [LARGE SCALE GENOMIC DNA]</scope>
    <source>
        <strain evidence="5">ATCC 26659 / Pp 5 / PN500</strain>
    </source>
</reference>
<evidence type="ECO:0000313" key="4">
    <source>
        <dbReference type="EMBL" id="EFA84365.1"/>
    </source>
</evidence>
<dbReference type="RefSeq" id="XP_020436480.1">
    <property type="nucleotide sequence ID" value="XM_020574408.1"/>
</dbReference>
<dbReference type="NCBIfam" id="TIGR00027">
    <property type="entry name" value="mthyl_TIGR00027"/>
    <property type="match status" value="1"/>
</dbReference>
<keyword evidence="5" id="KW-1185">Reference proteome</keyword>
<comment type="similarity">
    <text evidence="1">Belongs to the UPF0677 family.</text>
</comment>
<keyword evidence="2" id="KW-0489">Methyltransferase</keyword>
<dbReference type="Pfam" id="PF04072">
    <property type="entry name" value="LCM"/>
    <property type="match status" value="1"/>
</dbReference>
<keyword evidence="3" id="KW-0808">Transferase</keyword>
<evidence type="ECO:0000256" key="2">
    <source>
        <dbReference type="ARBA" id="ARBA00022603"/>
    </source>
</evidence>
<comment type="caution">
    <text evidence="4">The sequence shown here is derived from an EMBL/GenBank/DDBJ whole genome shotgun (WGS) entry which is preliminary data.</text>
</comment>
<proteinExistence type="inferred from homology"/>
<dbReference type="PANTHER" id="PTHR43619">
    <property type="entry name" value="S-ADENOSYL-L-METHIONINE-DEPENDENT METHYLTRANSFERASE YKTD-RELATED"/>
    <property type="match status" value="1"/>
</dbReference>
<evidence type="ECO:0008006" key="6">
    <source>
        <dbReference type="Google" id="ProtNLM"/>
    </source>
</evidence>
<evidence type="ECO:0000313" key="5">
    <source>
        <dbReference type="Proteomes" id="UP000001396"/>
    </source>
</evidence>
<organism evidence="4 5">
    <name type="scientific">Heterostelium pallidum (strain ATCC 26659 / Pp 5 / PN500)</name>
    <name type="common">Cellular slime mold</name>
    <name type="synonym">Polysphondylium pallidum</name>
    <dbReference type="NCBI Taxonomy" id="670386"/>
    <lineage>
        <taxon>Eukaryota</taxon>
        <taxon>Amoebozoa</taxon>
        <taxon>Evosea</taxon>
        <taxon>Eumycetozoa</taxon>
        <taxon>Dictyostelia</taxon>
        <taxon>Acytosteliales</taxon>
        <taxon>Acytosteliaceae</taxon>
        <taxon>Heterostelium</taxon>
    </lineage>
</organism>